<feature type="region of interest" description="Disordered" evidence="1">
    <location>
        <begin position="1"/>
        <end position="20"/>
    </location>
</feature>
<sequence>GYKLKHQSVEAPIEESAEASIEESVQESVEAFIEASELSSLDTRRISSMSSSVSGLIHLKHKDEGRSKCLAHHKCTLRPHDKTTFFAFVA</sequence>
<accession>A0A4Y1ZLD7</accession>
<proteinExistence type="predicted"/>
<comment type="caution">
    <text evidence="2">The sequence shown here is derived from an EMBL/GenBank/DDBJ whole genome shotgun (WGS) entry which is preliminary data.</text>
</comment>
<gene>
    <name evidence="2" type="ORF">AVEN_43686_1</name>
</gene>
<evidence type="ECO:0000313" key="2">
    <source>
        <dbReference type="EMBL" id="GBL56504.1"/>
    </source>
</evidence>
<reference evidence="2 3" key="1">
    <citation type="journal article" date="2019" name="Sci. Rep.">
        <title>Orb-weaving spider Araneus ventricosus genome elucidates the spidroin gene catalogue.</title>
        <authorList>
            <person name="Kono N."/>
            <person name="Nakamura H."/>
            <person name="Ohtoshi R."/>
            <person name="Moran D.A.P."/>
            <person name="Shinohara A."/>
            <person name="Yoshida Y."/>
            <person name="Fujiwara M."/>
            <person name="Mori M."/>
            <person name="Tomita M."/>
            <person name="Arakawa K."/>
        </authorList>
    </citation>
    <scope>NUCLEOTIDE SEQUENCE [LARGE SCALE GENOMIC DNA]</scope>
</reference>
<dbReference type="Proteomes" id="UP000499080">
    <property type="component" value="Unassembled WGS sequence"/>
</dbReference>
<protein>
    <submittedName>
        <fullName evidence="2">Uncharacterized protein</fullName>
    </submittedName>
</protein>
<organism evidence="2 3">
    <name type="scientific">Araneus ventricosus</name>
    <name type="common">Orbweaver spider</name>
    <name type="synonym">Epeira ventricosa</name>
    <dbReference type="NCBI Taxonomy" id="182803"/>
    <lineage>
        <taxon>Eukaryota</taxon>
        <taxon>Metazoa</taxon>
        <taxon>Ecdysozoa</taxon>
        <taxon>Arthropoda</taxon>
        <taxon>Chelicerata</taxon>
        <taxon>Arachnida</taxon>
        <taxon>Araneae</taxon>
        <taxon>Araneomorphae</taxon>
        <taxon>Entelegynae</taxon>
        <taxon>Araneoidea</taxon>
        <taxon>Araneidae</taxon>
        <taxon>Araneus</taxon>
    </lineage>
</organism>
<evidence type="ECO:0000256" key="1">
    <source>
        <dbReference type="SAM" id="MobiDB-lite"/>
    </source>
</evidence>
<dbReference type="AlphaFoldDB" id="A0A4Y1ZLD7"/>
<dbReference type="EMBL" id="BGPR01075644">
    <property type="protein sequence ID" value="GBL56504.1"/>
    <property type="molecule type" value="Genomic_DNA"/>
</dbReference>
<keyword evidence="3" id="KW-1185">Reference proteome</keyword>
<name>A0A4Y1ZLD7_ARAVE</name>
<feature type="non-terminal residue" evidence="2">
    <location>
        <position position="1"/>
    </location>
</feature>
<evidence type="ECO:0000313" key="3">
    <source>
        <dbReference type="Proteomes" id="UP000499080"/>
    </source>
</evidence>